<proteinExistence type="predicted"/>
<feature type="chain" id="PRO_5005796607" description="Lipoprotein" evidence="1">
    <location>
        <begin position="22"/>
        <end position="173"/>
    </location>
</feature>
<dbReference type="PATRIC" id="fig|362837.3.peg.454"/>
<dbReference type="EMBL" id="CP012622">
    <property type="protein sequence ID" value="ALD66353.1"/>
    <property type="molecule type" value="Genomic_DNA"/>
</dbReference>
<dbReference type="STRING" id="362837.SCANT_v1c04470"/>
<sequence>MKKLLTLFCGISLITSSTLLTSSCWWTTTPPSISRDPYQMDEWYSTPLSKGLIELTDSIKNITFSNSEALILQSNQALKKYIDKENLIFNEDIFYKFNYYESWSEWEEFLLKPEEIGKSKELYCFYVVKEENGKYITISQKFQRIYREEENAIYGEAMFLIFKQLKDLTININ</sequence>
<dbReference type="AlphaFoldDB" id="A0A0M4JID7"/>
<evidence type="ECO:0000313" key="2">
    <source>
        <dbReference type="EMBL" id="ALD66353.1"/>
    </source>
</evidence>
<protein>
    <recommendedName>
        <fullName evidence="4">Lipoprotein</fullName>
    </recommendedName>
</protein>
<dbReference type="RefSeq" id="WP_053946114.1">
    <property type="nucleotide sequence ID" value="NZ_CP012622.1"/>
</dbReference>
<reference evidence="2 3" key="1">
    <citation type="journal article" date="2015" name="Genome Announc.">
        <title>Complete Genome Sequence of Spiroplasma cantharicola CC-1T (DSM 21588), a Bacterium Isolated from Soldier Beetle (Cantharis carolinus).</title>
        <authorList>
            <person name="Lo W.S."/>
            <person name="Liu P.Y."/>
            <person name="Kuo C.H."/>
        </authorList>
    </citation>
    <scope>NUCLEOTIDE SEQUENCE [LARGE SCALE GENOMIC DNA]</scope>
    <source>
        <strain evidence="2 3">CC-1</strain>
    </source>
</reference>
<dbReference type="Proteomes" id="UP000063919">
    <property type="component" value="Chromosome"/>
</dbReference>
<accession>A0A0M4JID7</accession>
<keyword evidence="1" id="KW-0732">Signal</keyword>
<name>A0A0M4JID7_9MOLU</name>
<organism evidence="2 3">
    <name type="scientific">Spiroplasma cantharicola</name>
    <dbReference type="NCBI Taxonomy" id="362837"/>
    <lineage>
        <taxon>Bacteria</taxon>
        <taxon>Bacillati</taxon>
        <taxon>Mycoplasmatota</taxon>
        <taxon>Mollicutes</taxon>
        <taxon>Entomoplasmatales</taxon>
        <taxon>Spiroplasmataceae</taxon>
        <taxon>Spiroplasma</taxon>
    </lineage>
</organism>
<evidence type="ECO:0000256" key="1">
    <source>
        <dbReference type="SAM" id="SignalP"/>
    </source>
</evidence>
<feature type="signal peptide" evidence="1">
    <location>
        <begin position="1"/>
        <end position="21"/>
    </location>
</feature>
<dbReference type="OrthoDB" id="9880458at2"/>
<dbReference type="KEGG" id="scj:SCANT_v1c04470"/>
<evidence type="ECO:0008006" key="4">
    <source>
        <dbReference type="Google" id="ProtNLM"/>
    </source>
</evidence>
<dbReference type="PROSITE" id="PS51257">
    <property type="entry name" value="PROKAR_LIPOPROTEIN"/>
    <property type="match status" value="1"/>
</dbReference>
<keyword evidence="3" id="KW-1185">Reference proteome</keyword>
<gene>
    <name evidence="2" type="ORF">SCANT_v1c04470</name>
</gene>
<evidence type="ECO:0000313" key="3">
    <source>
        <dbReference type="Proteomes" id="UP000063919"/>
    </source>
</evidence>